<dbReference type="ExpressionAtlas" id="A0A0G2JXS9">
    <property type="expression patterns" value="baseline and differential"/>
</dbReference>
<dbReference type="InterPro" id="IPR008983">
    <property type="entry name" value="Tumour_necrosis_fac-like_dom"/>
</dbReference>
<dbReference type="GeneID" id="303701"/>
<accession>A0A0G2JXS9</accession>
<dbReference type="FunFam" id="2.60.120.40:FF:000029">
    <property type="entry name" value="Complement C1q tumor necrosis factor-related protein 1"/>
    <property type="match status" value="1"/>
</dbReference>
<protein>
    <submittedName>
        <fullName evidence="8">C1q and TNF related 1</fullName>
    </submittedName>
    <submittedName>
        <fullName evidence="7">Complement C1q tumor necrosis factor-related protein 1</fullName>
    </submittedName>
</protein>
<dbReference type="RGD" id="1359204">
    <property type="gene designation" value="C1qtnf1"/>
</dbReference>
<evidence type="ECO:0000256" key="5">
    <source>
        <dbReference type="SAM" id="MobiDB-lite"/>
    </source>
</evidence>
<dbReference type="Ensembl" id="ENSRNOT00000087404">
    <property type="protein sequence ID" value="ENSRNOP00000070390"/>
    <property type="gene ID" value="ENSRNOG00000003259"/>
</dbReference>
<feature type="region of interest" description="Disordered" evidence="5">
    <location>
        <begin position="88"/>
        <end position="115"/>
    </location>
</feature>
<dbReference type="Ensembl" id="ENSRNOT00000166764.1">
    <property type="protein sequence ID" value="ENSRNOP00000109854.1"/>
    <property type="gene ID" value="ENSRNOG00000003259.8"/>
</dbReference>
<evidence type="ECO:0000256" key="2">
    <source>
        <dbReference type="ARBA" id="ARBA00022525"/>
    </source>
</evidence>
<dbReference type="CTD" id="114897"/>
<reference evidence="7" key="2">
    <citation type="submission" date="2015-06" db="UniProtKB">
        <authorList>
            <consortium name="Ensembl"/>
        </authorList>
    </citation>
    <scope>IDENTIFICATION</scope>
    <source>
        <strain evidence="7">Brown Norway</strain>
    </source>
</reference>
<dbReference type="Pfam" id="PF01391">
    <property type="entry name" value="Collagen"/>
    <property type="match status" value="1"/>
</dbReference>
<evidence type="ECO:0000256" key="4">
    <source>
        <dbReference type="ARBA" id="ARBA00023119"/>
    </source>
</evidence>
<evidence type="ECO:0000256" key="3">
    <source>
        <dbReference type="ARBA" id="ARBA00022729"/>
    </source>
</evidence>
<reference evidence="9" key="4">
    <citation type="submission" date="2024-01" db="EMBL/GenBank/DDBJ databases">
        <title>GRCr8: a new rat reference genome assembly contstructed from accurate long reads and long range scaffolding.</title>
        <authorList>
            <person name="Doris P.A."/>
            <person name="Kalbfleisch T."/>
            <person name="Li K."/>
            <person name="Howe K."/>
            <person name="Wood J."/>
        </authorList>
    </citation>
    <scope>NUCLEOTIDE SEQUENCE [LARGE SCALE GENOMIC DNA]</scope>
    <source>
        <strain evidence="9">Brown Norway</strain>
    </source>
</reference>
<dbReference type="PANTHER" id="PTHR22923">
    <property type="entry name" value="CEREBELLIN-RELATED"/>
    <property type="match status" value="1"/>
</dbReference>
<dbReference type="SMART" id="SM00110">
    <property type="entry name" value="C1Q"/>
    <property type="match status" value="1"/>
</dbReference>
<gene>
    <name evidence="7 10" type="primary">C1qtnf1</name>
</gene>
<feature type="domain" description="C1q" evidence="6">
    <location>
        <begin position="192"/>
        <end position="332"/>
    </location>
</feature>
<dbReference type="GO" id="GO:0005576">
    <property type="term" value="C:extracellular region"/>
    <property type="evidence" value="ECO:0007669"/>
    <property type="project" value="UniProtKB-SubCell"/>
</dbReference>
<dbReference type="GeneTree" id="ENSGT00940000161333"/>
<organism evidence="7 9">
    <name type="scientific">Rattus norvegicus</name>
    <name type="common">Rat</name>
    <dbReference type="NCBI Taxonomy" id="10116"/>
    <lineage>
        <taxon>Eukaryota</taxon>
        <taxon>Metazoa</taxon>
        <taxon>Chordata</taxon>
        <taxon>Craniata</taxon>
        <taxon>Vertebrata</taxon>
        <taxon>Euteleostomi</taxon>
        <taxon>Mammalia</taxon>
        <taxon>Eutheria</taxon>
        <taxon>Euarchontoglires</taxon>
        <taxon>Glires</taxon>
        <taxon>Rodentia</taxon>
        <taxon>Myomorpha</taxon>
        <taxon>Muroidea</taxon>
        <taxon>Muridae</taxon>
        <taxon>Murinae</taxon>
        <taxon>Rattus</taxon>
    </lineage>
</organism>
<dbReference type="Pfam" id="PF00386">
    <property type="entry name" value="C1q"/>
    <property type="match status" value="1"/>
</dbReference>
<reference evidence="9" key="3">
    <citation type="submission" date="2023-12" db="EMBL/GenBank/DDBJ databases">
        <authorList>
            <consortium name="Genome Reference Consortium"/>
            <person name="Doris P.A."/>
            <person name="Kalbfleisch T."/>
            <person name="Li K."/>
            <person name="Howe K."/>
            <person name="Wood J."/>
        </authorList>
    </citation>
    <scope>NUCLEOTIDE SEQUENCE [LARGE SCALE GENOMIC DNA]</scope>
    <source>
        <strain evidence="9">Brown Norway</strain>
    </source>
</reference>
<evidence type="ECO:0000313" key="10">
    <source>
        <dbReference type="RGD" id="1359204"/>
    </source>
</evidence>
<keyword evidence="4" id="KW-0176">Collagen</keyword>
<keyword evidence="3" id="KW-0732">Signal</keyword>
<dbReference type="InterPro" id="IPR008160">
    <property type="entry name" value="Collagen"/>
</dbReference>
<keyword evidence="9" id="KW-1185">Reference proteome</keyword>
<evidence type="ECO:0000313" key="8">
    <source>
        <dbReference type="Ensembl" id="ENSRNOP00000109854.1"/>
    </source>
</evidence>
<dbReference type="Gene3D" id="2.60.120.40">
    <property type="match status" value="1"/>
</dbReference>
<dbReference type="GO" id="GO:0005581">
    <property type="term" value="C:collagen trimer"/>
    <property type="evidence" value="ECO:0007669"/>
    <property type="project" value="UniProtKB-KW"/>
</dbReference>
<dbReference type="PRINTS" id="PR00007">
    <property type="entry name" value="COMPLEMNTC1Q"/>
</dbReference>
<name>A0A0G2JXS9_RAT</name>
<dbReference type="AlphaFoldDB" id="A0A0G2JXS9"/>
<comment type="subcellular location">
    <subcellularLocation>
        <location evidence="1">Secreted</location>
    </subcellularLocation>
</comment>
<dbReference type="PROSITE" id="PS50871">
    <property type="entry name" value="C1Q"/>
    <property type="match status" value="1"/>
</dbReference>
<dbReference type="Bgee" id="ENSRNOG00000003259">
    <property type="expression patterns" value="Expressed in esophagus and 19 other cell types or tissues"/>
</dbReference>
<dbReference type="PANTHER" id="PTHR22923:SF63">
    <property type="entry name" value="COMPLEMENT C1Q TUMOR NECROSIS FACTOR-RELATED PROTEIN 1"/>
    <property type="match status" value="1"/>
</dbReference>
<dbReference type="Proteomes" id="UP000002494">
    <property type="component" value="Chromosome 10"/>
</dbReference>
<reference evidence="7 9" key="1">
    <citation type="journal article" date="2004" name="Nature">
        <title>Genome sequence of the Brown Norway rat yields insights into mammalian evolution.</title>
        <authorList>
            <consortium name="Rat Genome Sequencing Project Consortium"/>
            <person name="Gibbs R.A."/>
            <person name="Weinstock G.M."/>
            <person name="Metzker M.L."/>
            <person name="Muzny D.M."/>
            <person name="Sodergren E.J."/>
            <person name="Scherer S."/>
            <person name="Scott G."/>
            <person name="Steffen D."/>
            <person name="Worley K.C."/>
            <person name="Burch P.E."/>
            <person name="Okwuonu G."/>
            <person name="Hines S."/>
            <person name="Lewis L."/>
            <person name="Deramo C."/>
            <person name="Delgado O."/>
            <person name="Dugan-Rocha S."/>
            <person name="Miner G."/>
            <person name="Morgan M."/>
            <person name="Hawes A."/>
            <person name="Gill R."/>
            <person name="Holt R.A."/>
            <person name="Adams M.D."/>
            <person name="Amanatides P.G."/>
            <person name="Baden-Tillson H."/>
            <person name="Barnstead M."/>
            <person name="Chin S."/>
            <person name="Evans C.A."/>
            <person name="Ferriera S."/>
            <person name="Fosler C."/>
            <person name="Glodek A."/>
            <person name="Gu Z."/>
            <person name="Jennings D."/>
            <person name="Kraft C.L."/>
            <person name="Nguyen T."/>
            <person name="Pfannkoch C.M."/>
            <person name="Sitter C."/>
            <person name="Sutton G.G."/>
            <person name="Venter J.C."/>
            <person name="Woodage T."/>
            <person name="Smith D."/>
            <person name="Lee H.-M."/>
            <person name="Gustafson E."/>
            <person name="Cahill P."/>
            <person name="Kana A."/>
            <person name="Doucette-Stamm L."/>
            <person name="Weinstock K."/>
            <person name="Fechtel K."/>
            <person name="Weiss R.B."/>
            <person name="Dunn D.M."/>
            <person name="Green E.D."/>
            <person name="Blakesley R.W."/>
            <person name="Bouffard G.G."/>
            <person name="De Jong P.J."/>
            <person name="Osoegawa K."/>
            <person name="Zhu B."/>
            <person name="Marra M."/>
            <person name="Schein J."/>
            <person name="Bosdet I."/>
            <person name="Fjell C."/>
            <person name="Jones S."/>
            <person name="Krzywinski M."/>
            <person name="Mathewson C."/>
            <person name="Siddiqui A."/>
            <person name="Wye N."/>
            <person name="McPherson J."/>
            <person name="Zhao S."/>
            <person name="Fraser C.M."/>
            <person name="Shetty J."/>
            <person name="Shatsman S."/>
            <person name="Geer K."/>
            <person name="Chen Y."/>
            <person name="Abramzon S."/>
            <person name="Nierman W.C."/>
            <person name="Havlak P.H."/>
            <person name="Chen R."/>
            <person name="Durbin K.J."/>
            <person name="Egan A."/>
            <person name="Ren Y."/>
            <person name="Song X.-Z."/>
            <person name="Li B."/>
            <person name="Liu Y."/>
            <person name="Qin X."/>
            <person name="Cawley S."/>
            <person name="Cooney A.J."/>
            <person name="D'Souza L.M."/>
            <person name="Martin K."/>
            <person name="Wu J.Q."/>
            <person name="Gonzalez-Garay M.L."/>
            <person name="Jackson A.R."/>
            <person name="Kalafus K.J."/>
            <person name="McLeod M.P."/>
            <person name="Milosavljevic A."/>
            <person name="Virk D."/>
            <person name="Volkov A."/>
            <person name="Wheeler D.A."/>
            <person name="Zhang Z."/>
            <person name="Bailey J.A."/>
            <person name="Eichler E.E."/>
            <person name="Tuzun E."/>
            <person name="Birney E."/>
            <person name="Mongin E."/>
            <person name="Ureta-Vidal A."/>
            <person name="Woodwark C."/>
            <person name="Zdobnov E."/>
            <person name="Bork P."/>
            <person name="Suyama M."/>
            <person name="Torrents D."/>
            <person name="Alexandersson M."/>
            <person name="Trask B.J."/>
            <person name="Young J.M."/>
            <person name="Huang H."/>
            <person name="Wang H."/>
            <person name="Xing H."/>
            <person name="Daniels S."/>
            <person name="Gietzen D."/>
            <person name="Schmidt J."/>
            <person name="Stevens K."/>
            <person name="Vitt U."/>
            <person name="Wingrove J."/>
            <person name="Camara F."/>
            <person name="Mar Alba M."/>
            <person name="Abril J.F."/>
            <person name="Guigo R."/>
            <person name="Smit A."/>
            <person name="Dubchak I."/>
            <person name="Rubin E.M."/>
            <person name="Couronne O."/>
            <person name="Poliakov A."/>
            <person name="Huebner N."/>
            <person name="Ganten D."/>
            <person name="Goesele C."/>
            <person name="Hummel O."/>
            <person name="Kreitler T."/>
            <person name="Lee Y.-A."/>
            <person name="Monti J."/>
            <person name="Schulz H."/>
            <person name="Zimdahl H."/>
            <person name="Himmelbauer H."/>
            <person name="Lehrach H."/>
            <person name="Jacob H.J."/>
            <person name="Bromberg S."/>
            <person name="Gullings-Handley J."/>
            <person name="Jensen-Seaman M.I."/>
            <person name="Kwitek A.E."/>
            <person name="Lazar J."/>
            <person name="Pasko D."/>
            <person name="Tonellato P.J."/>
            <person name="Twigger S."/>
            <person name="Ponting C.P."/>
            <person name="Duarte J.M."/>
            <person name="Rice S."/>
            <person name="Goodstadt L."/>
            <person name="Beatson S.A."/>
            <person name="Emes R.D."/>
            <person name="Winter E.E."/>
            <person name="Webber C."/>
            <person name="Brandt P."/>
            <person name="Nyakatura G."/>
            <person name="Adetobi M."/>
            <person name="Chiaromonte F."/>
            <person name="Elnitski L."/>
            <person name="Eswara P."/>
            <person name="Hardison R.C."/>
            <person name="Hou M."/>
            <person name="Kolbe D."/>
            <person name="Makova K."/>
            <person name="Miller W."/>
            <person name="Nekrutenko A."/>
            <person name="Riemer C."/>
            <person name="Schwartz S."/>
            <person name="Taylor J."/>
            <person name="Yang S."/>
            <person name="Zhang Y."/>
            <person name="Lindpaintner K."/>
            <person name="Andrews T.D."/>
            <person name="Caccamo M."/>
            <person name="Clamp M."/>
            <person name="Clarke L."/>
            <person name="Curwen V."/>
            <person name="Durbin R.M."/>
            <person name="Eyras E."/>
            <person name="Searle S.M."/>
            <person name="Cooper G.M."/>
            <person name="Batzoglou S."/>
            <person name="Brudno M."/>
            <person name="Sidow A."/>
            <person name="Stone E.A."/>
            <person name="Payseur B.A."/>
            <person name="Bourque G."/>
            <person name="Lopez-Otin C."/>
            <person name="Puente X.S."/>
            <person name="Chakrabarti K."/>
            <person name="Chatterji S."/>
            <person name="Dewey C."/>
            <person name="Pachter L."/>
            <person name="Bray N."/>
            <person name="Yap V.B."/>
            <person name="Caspi A."/>
            <person name="Tesler G."/>
            <person name="Pevzner P.A."/>
            <person name="Haussler D."/>
            <person name="Roskin K.M."/>
            <person name="Baertsch R."/>
            <person name="Clawson H."/>
            <person name="Furey T.S."/>
            <person name="Hinrichs A.S."/>
            <person name="Karolchik D."/>
            <person name="Kent W.J."/>
            <person name="Rosenbloom K.R."/>
            <person name="Trumbower H."/>
            <person name="Weirauch M."/>
            <person name="Cooper D.N."/>
            <person name="Stenson P.D."/>
            <person name="Ma B."/>
            <person name="Brent M."/>
            <person name="Arumugam M."/>
            <person name="Shteynberg D."/>
            <person name="Copley R.R."/>
            <person name="Taylor M.S."/>
            <person name="Riethman H."/>
            <person name="Mudunuri U."/>
            <person name="Peterson J."/>
            <person name="Guyer M."/>
            <person name="Felsenfeld A."/>
            <person name="Old S."/>
            <person name="Mockrin S."/>
            <person name="Collins F.S."/>
        </authorList>
    </citation>
    <scope>NUCLEOTIDE SEQUENCE [LARGE SCALE GENOMIC DNA]</scope>
    <source>
        <strain evidence="7 9">Brown Norway</strain>
    </source>
</reference>
<dbReference type="RefSeq" id="XP_006247862.2">
    <property type="nucleotide sequence ID" value="XM_006247800.5"/>
</dbReference>
<proteinExistence type="predicted"/>
<dbReference type="VEuPathDB" id="HostDB:ENSRNOG00000003259"/>
<evidence type="ECO:0000259" key="6">
    <source>
        <dbReference type="PROSITE" id="PS50871"/>
    </source>
</evidence>
<dbReference type="EMBL" id="AABR07030875">
    <property type="status" value="NOT_ANNOTATED_CDS"/>
    <property type="molecule type" value="Genomic_DNA"/>
</dbReference>
<evidence type="ECO:0000256" key="1">
    <source>
        <dbReference type="ARBA" id="ARBA00004613"/>
    </source>
</evidence>
<feature type="region of interest" description="Disordered" evidence="5">
    <location>
        <begin position="158"/>
        <end position="187"/>
    </location>
</feature>
<evidence type="ECO:0000313" key="9">
    <source>
        <dbReference type="Proteomes" id="UP000002494"/>
    </source>
</evidence>
<keyword evidence="2" id="KW-0964">Secreted</keyword>
<dbReference type="InterPro" id="IPR050822">
    <property type="entry name" value="Cerebellin_Synaptic_Org"/>
</dbReference>
<evidence type="ECO:0000313" key="7">
    <source>
        <dbReference type="Ensembl" id="ENSRNOP00000070390"/>
    </source>
</evidence>
<feature type="compositionally biased region" description="Basic and acidic residues" evidence="5">
    <location>
        <begin position="100"/>
        <end position="109"/>
    </location>
</feature>
<dbReference type="SUPFAM" id="SSF49842">
    <property type="entry name" value="TNF-like"/>
    <property type="match status" value="1"/>
</dbReference>
<dbReference type="SMR" id="A0A0G2JXS9"/>
<dbReference type="OrthoDB" id="6138508at2759"/>
<dbReference type="InterPro" id="IPR001073">
    <property type="entry name" value="C1q_dom"/>
</dbReference>
<sequence>MQSTISRPLAALGCVENTEPGGPGLVSRTRSRSLRGILDVRSQRLDHRLRKMGSRGQGFMLGCCLLLAVTWGPVLSLVPRVQEEQQEWEETEELTSPLDHVTRPEETHKRYSPSLREGLPTSRCYRCCDSNPPVYQTIPPPQINITILKGEKGDRGDRGLQGKYGKIGSTGPRGHIGPKGQKGSMGAPGDHCKSQYAAFSVGRKKALHSNDYFQPVVFDTEFVNLYNHFNMFTGKFYCYVPGIYFFSLNVHTWNQKETYLHIMKNEEEVVILYAQVSDRSIMQSQSLMLELREQDEVWVRLFKGERENAIFSDEFDTYITFSGYLVKPASEP</sequence>